<keyword evidence="2" id="KW-0732">Signal</keyword>
<name>W5XYF9_9CORY</name>
<evidence type="ECO:0008006" key="5">
    <source>
        <dbReference type="Google" id="ProtNLM"/>
    </source>
</evidence>
<protein>
    <recommendedName>
        <fullName evidence="5">Secreted protein</fullName>
    </recommendedName>
</protein>
<accession>W5XYF9</accession>
<feature type="chain" id="PRO_5039219450" description="Secreted protein" evidence="2">
    <location>
        <begin position="21"/>
        <end position="173"/>
    </location>
</feature>
<feature type="region of interest" description="Disordered" evidence="1">
    <location>
        <begin position="39"/>
        <end position="65"/>
    </location>
</feature>
<dbReference type="KEGG" id="cvt:B843_01640"/>
<dbReference type="Proteomes" id="UP000019222">
    <property type="component" value="Chromosome"/>
</dbReference>
<feature type="signal peptide" evidence="2">
    <location>
        <begin position="1"/>
        <end position="20"/>
    </location>
</feature>
<feature type="region of interest" description="Disordered" evidence="1">
    <location>
        <begin position="103"/>
        <end position="163"/>
    </location>
</feature>
<organism evidence="3 4">
    <name type="scientific">Corynebacterium vitaeruminis DSM 20294</name>
    <dbReference type="NCBI Taxonomy" id="1224164"/>
    <lineage>
        <taxon>Bacteria</taxon>
        <taxon>Bacillati</taxon>
        <taxon>Actinomycetota</taxon>
        <taxon>Actinomycetes</taxon>
        <taxon>Mycobacteriales</taxon>
        <taxon>Corynebacteriaceae</taxon>
        <taxon>Corynebacterium</taxon>
    </lineage>
</organism>
<gene>
    <name evidence="3" type="ORF">B843_01640</name>
</gene>
<feature type="compositionally biased region" description="Low complexity" evidence="1">
    <location>
        <begin position="39"/>
        <end position="50"/>
    </location>
</feature>
<evidence type="ECO:0000313" key="4">
    <source>
        <dbReference type="Proteomes" id="UP000019222"/>
    </source>
</evidence>
<dbReference type="HOGENOM" id="CLU_1545047_0_0_11"/>
<dbReference type="PATRIC" id="fig|1224164.3.peg.316"/>
<reference evidence="3 4" key="1">
    <citation type="submission" date="2013-02" db="EMBL/GenBank/DDBJ databases">
        <title>The complete genome sequence of Corynebacterium vitaeruminis DSM 20294.</title>
        <authorList>
            <person name="Ruckert C."/>
            <person name="Albersmeier A."/>
            <person name="Kalinowski J."/>
        </authorList>
    </citation>
    <scope>NUCLEOTIDE SEQUENCE [LARGE SCALE GENOMIC DNA]</scope>
    <source>
        <strain evidence="4">ATCC 10234</strain>
    </source>
</reference>
<evidence type="ECO:0000256" key="1">
    <source>
        <dbReference type="SAM" id="MobiDB-lite"/>
    </source>
</evidence>
<dbReference type="AlphaFoldDB" id="W5XYF9"/>
<dbReference type="EMBL" id="CP004353">
    <property type="protein sequence ID" value="AHI21720.1"/>
    <property type="molecule type" value="Genomic_DNA"/>
</dbReference>
<evidence type="ECO:0000313" key="3">
    <source>
        <dbReference type="EMBL" id="AHI21720.1"/>
    </source>
</evidence>
<dbReference type="RefSeq" id="WP_025251788.1">
    <property type="nucleotide sequence ID" value="NZ_CP004353.1"/>
</dbReference>
<proteinExistence type="predicted"/>
<dbReference type="PROSITE" id="PS51257">
    <property type="entry name" value="PROKAR_LIPOPROTEIN"/>
    <property type="match status" value="1"/>
</dbReference>
<keyword evidence="4" id="KW-1185">Reference proteome</keyword>
<sequence length="173" mass="18364">MKKLLTGAMCVLATPTLLTACSHDDSTPAAVTVTVTESATSSASSTVPTSINPADFHAPTGQEPVTQNGRTIKACNEWLSGLTLFSDDTIGYTEYCENMYPDTELTEDSSPVTIPEVEPLGSLDDNPTPTRTTPTRTAPTAASPTFNPDSADGYGPDQELPPLCVRFPDQYKC</sequence>
<evidence type="ECO:0000256" key="2">
    <source>
        <dbReference type="SAM" id="SignalP"/>
    </source>
</evidence>
<feature type="compositionally biased region" description="Low complexity" evidence="1">
    <location>
        <begin position="127"/>
        <end position="145"/>
    </location>
</feature>